<evidence type="ECO:0000256" key="2">
    <source>
        <dbReference type="ARBA" id="ARBA00005011"/>
    </source>
</evidence>
<keyword evidence="9" id="KW-0028">Amino-acid biosynthesis</keyword>
<comment type="cofactor">
    <cofactor evidence="1 9">
        <name>pyridoxal 5'-phosphate</name>
        <dbReference type="ChEBI" id="CHEBI:597326"/>
    </cofactor>
</comment>
<organism evidence="11 12">
    <name type="scientific">Brevundimonas naejangsanensis</name>
    <dbReference type="NCBI Taxonomy" id="588932"/>
    <lineage>
        <taxon>Bacteria</taxon>
        <taxon>Pseudomonadati</taxon>
        <taxon>Pseudomonadota</taxon>
        <taxon>Alphaproteobacteria</taxon>
        <taxon>Caulobacterales</taxon>
        <taxon>Caulobacteraceae</taxon>
        <taxon>Brevundimonas</taxon>
    </lineage>
</organism>
<dbReference type="CDD" id="cd00609">
    <property type="entry name" value="AAT_like"/>
    <property type="match status" value="1"/>
</dbReference>
<dbReference type="InterPro" id="IPR005861">
    <property type="entry name" value="HisP_aminotrans"/>
</dbReference>
<dbReference type="HAMAP" id="MF_01023">
    <property type="entry name" value="HisC_aminotrans_2"/>
    <property type="match status" value="1"/>
</dbReference>
<comment type="similarity">
    <text evidence="3 9">Belongs to the class-II pyridoxal-phosphate-dependent aminotransferase family. Histidinol-phosphate aminotransferase subfamily.</text>
</comment>
<feature type="domain" description="Aminotransferase class I/classII large" evidence="10">
    <location>
        <begin position="39"/>
        <end position="367"/>
    </location>
</feature>
<keyword evidence="5 9" id="KW-0032">Aminotransferase</keyword>
<dbReference type="RefSeq" id="WP_121482045.1">
    <property type="nucleotide sequence ID" value="NZ_CP032707.1"/>
</dbReference>
<evidence type="ECO:0000256" key="1">
    <source>
        <dbReference type="ARBA" id="ARBA00001933"/>
    </source>
</evidence>
<evidence type="ECO:0000256" key="5">
    <source>
        <dbReference type="ARBA" id="ARBA00022576"/>
    </source>
</evidence>
<keyword evidence="12" id="KW-1185">Reference proteome</keyword>
<evidence type="ECO:0000313" key="12">
    <source>
        <dbReference type="Proteomes" id="UP000276984"/>
    </source>
</evidence>
<comment type="subunit">
    <text evidence="4 9">Homodimer.</text>
</comment>
<dbReference type="InterPro" id="IPR004839">
    <property type="entry name" value="Aminotransferase_I/II_large"/>
</dbReference>
<evidence type="ECO:0000256" key="9">
    <source>
        <dbReference type="HAMAP-Rule" id="MF_01023"/>
    </source>
</evidence>
<protein>
    <recommendedName>
        <fullName evidence="9">Histidinol-phosphate aminotransferase</fullName>
        <ecNumber evidence="9">2.6.1.9</ecNumber>
    </recommendedName>
    <alternativeName>
        <fullName evidence="9">Imidazole acetol-phosphate transaminase</fullName>
    </alternativeName>
</protein>
<dbReference type="InterPro" id="IPR015424">
    <property type="entry name" value="PyrdxlP-dep_Trfase"/>
</dbReference>
<dbReference type="Gene3D" id="3.40.640.10">
    <property type="entry name" value="Type I PLP-dependent aspartate aminotransferase-like (Major domain)"/>
    <property type="match status" value="1"/>
</dbReference>
<evidence type="ECO:0000313" key="11">
    <source>
        <dbReference type="EMBL" id="AYG94897.1"/>
    </source>
</evidence>
<dbReference type="Gene3D" id="3.90.1150.10">
    <property type="entry name" value="Aspartate Aminotransferase, domain 1"/>
    <property type="match status" value="1"/>
</dbReference>
<dbReference type="GO" id="GO:0030170">
    <property type="term" value="F:pyridoxal phosphate binding"/>
    <property type="evidence" value="ECO:0007669"/>
    <property type="project" value="InterPro"/>
</dbReference>
<comment type="catalytic activity">
    <reaction evidence="8 9">
        <text>L-histidinol phosphate + 2-oxoglutarate = 3-(imidazol-4-yl)-2-oxopropyl phosphate + L-glutamate</text>
        <dbReference type="Rhea" id="RHEA:23744"/>
        <dbReference type="ChEBI" id="CHEBI:16810"/>
        <dbReference type="ChEBI" id="CHEBI:29985"/>
        <dbReference type="ChEBI" id="CHEBI:57766"/>
        <dbReference type="ChEBI" id="CHEBI:57980"/>
        <dbReference type="EC" id="2.6.1.9"/>
    </reaction>
</comment>
<keyword evidence="6 9" id="KW-0808">Transferase</keyword>
<dbReference type="UniPathway" id="UPA00031">
    <property type="reaction ID" value="UER00012"/>
</dbReference>
<keyword evidence="9" id="KW-0368">Histidine biosynthesis</keyword>
<dbReference type="InterPro" id="IPR015422">
    <property type="entry name" value="PyrdxlP-dep_Trfase_small"/>
</dbReference>
<sequence length="373" mass="39852">MTEANAPKPGFGPGPEPKRGILDIAPYVGGKSAIAGVAKPIKLSSNENALGAGEKAREAYAAAVASIHLYPDGRADRLRAAVAKAHGLEPERLIFGNGSDEVFALLNQTYLEAGDNIVTSQYAFVAYQISARACQAEVRQAAEPDFRVDVDAMLALVDGRTRLVYLSNPANPTGSFATGEEIRRLHAGLPPHVLLVIDEAYAEFVTEPEWESAFGLAREASNLVVTRTFSKLHGLGGLRVGFGYAPLAVEQAIDRIRLPFNVSVPGIEAAIAALGDEAHQKASRDLVAEWRPRLTQAIRGFGFEVLPAAGNFILIRFPDERRTASAAHDYLQSRGIIVRGVGGYGLPDCLRVTVGTADQNRAVIDALSEFAAI</sequence>
<dbReference type="PANTHER" id="PTHR43643:SF3">
    <property type="entry name" value="HISTIDINOL-PHOSPHATE AMINOTRANSFERASE"/>
    <property type="match status" value="1"/>
</dbReference>
<dbReference type="EC" id="2.6.1.9" evidence="9"/>
<dbReference type="Proteomes" id="UP000276984">
    <property type="component" value="Chromosome"/>
</dbReference>
<dbReference type="AlphaFoldDB" id="A0A494REU7"/>
<reference evidence="11 12" key="1">
    <citation type="submission" date="2018-10" db="EMBL/GenBank/DDBJ databases">
        <title>Complete genome sequence of Brevundimonas naejangsanensis BRV3.</title>
        <authorList>
            <person name="Berrios L."/>
            <person name="Ely B."/>
        </authorList>
    </citation>
    <scope>NUCLEOTIDE SEQUENCE [LARGE SCALE GENOMIC DNA]</scope>
    <source>
        <strain evidence="11 12">BRV3</strain>
    </source>
</reference>
<evidence type="ECO:0000256" key="6">
    <source>
        <dbReference type="ARBA" id="ARBA00022679"/>
    </source>
</evidence>
<evidence type="ECO:0000256" key="3">
    <source>
        <dbReference type="ARBA" id="ARBA00007970"/>
    </source>
</evidence>
<dbReference type="EMBL" id="CP032707">
    <property type="protein sequence ID" value="AYG94897.1"/>
    <property type="molecule type" value="Genomic_DNA"/>
</dbReference>
<dbReference type="InterPro" id="IPR015421">
    <property type="entry name" value="PyrdxlP-dep_Trfase_major"/>
</dbReference>
<evidence type="ECO:0000256" key="8">
    <source>
        <dbReference type="ARBA" id="ARBA00047481"/>
    </source>
</evidence>
<evidence type="ECO:0000259" key="10">
    <source>
        <dbReference type="Pfam" id="PF00155"/>
    </source>
</evidence>
<feature type="modified residue" description="N6-(pyridoxal phosphate)lysine" evidence="9">
    <location>
        <position position="231"/>
    </location>
</feature>
<dbReference type="GO" id="GO:0004400">
    <property type="term" value="F:histidinol-phosphate transaminase activity"/>
    <property type="evidence" value="ECO:0007669"/>
    <property type="project" value="UniProtKB-UniRule"/>
</dbReference>
<dbReference type="Pfam" id="PF00155">
    <property type="entry name" value="Aminotran_1_2"/>
    <property type="match status" value="1"/>
</dbReference>
<evidence type="ECO:0000256" key="4">
    <source>
        <dbReference type="ARBA" id="ARBA00011738"/>
    </source>
</evidence>
<gene>
    <name evidence="9" type="primary">hisC</name>
    <name evidence="11" type="ORF">D8I30_06655</name>
</gene>
<dbReference type="PANTHER" id="PTHR43643">
    <property type="entry name" value="HISTIDINOL-PHOSPHATE AMINOTRANSFERASE 2"/>
    <property type="match status" value="1"/>
</dbReference>
<dbReference type="InterPro" id="IPR050106">
    <property type="entry name" value="HistidinolP_aminotransfase"/>
</dbReference>
<accession>A0A494REU7</accession>
<dbReference type="OrthoDB" id="9809616at2"/>
<keyword evidence="7 9" id="KW-0663">Pyridoxal phosphate</keyword>
<proteinExistence type="inferred from homology"/>
<comment type="pathway">
    <text evidence="2 9">Amino-acid biosynthesis; L-histidine biosynthesis; L-histidine from 5-phospho-alpha-D-ribose 1-diphosphate: step 7/9.</text>
</comment>
<dbReference type="SUPFAM" id="SSF53383">
    <property type="entry name" value="PLP-dependent transferases"/>
    <property type="match status" value="1"/>
</dbReference>
<evidence type="ECO:0000256" key="7">
    <source>
        <dbReference type="ARBA" id="ARBA00022898"/>
    </source>
</evidence>
<dbReference type="GO" id="GO:0000105">
    <property type="term" value="P:L-histidine biosynthetic process"/>
    <property type="evidence" value="ECO:0007669"/>
    <property type="project" value="UniProtKB-UniRule"/>
</dbReference>
<dbReference type="NCBIfam" id="TIGR01141">
    <property type="entry name" value="hisC"/>
    <property type="match status" value="1"/>
</dbReference>
<name>A0A494REU7_9CAUL</name>